<feature type="transmembrane region" description="Helical" evidence="1">
    <location>
        <begin position="5"/>
        <end position="26"/>
    </location>
</feature>
<keyword evidence="1" id="KW-0812">Transmembrane</keyword>
<organism evidence="2 3">
    <name type="scientific">Ectobacillus funiculus</name>
    <dbReference type="NCBI Taxonomy" id="137993"/>
    <lineage>
        <taxon>Bacteria</taxon>
        <taxon>Bacillati</taxon>
        <taxon>Bacillota</taxon>
        <taxon>Bacilli</taxon>
        <taxon>Bacillales</taxon>
        <taxon>Bacillaceae</taxon>
        <taxon>Ectobacillus</taxon>
    </lineage>
</organism>
<gene>
    <name evidence="2" type="ORF">ACFFMS_01195</name>
</gene>
<proteinExistence type="predicted"/>
<keyword evidence="1" id="KW-0472">Membrane</keyword>
<name>A0ABV5W9B5_9BACI</name>
<evidence type="ECO:0000313" key="2">
    <source>
        <dbReference type="EMBL" id="MFB9757172.1"/>
    </source>
</evidence>
<reference evidence="2 3" key="1">
    <citation type="submission" date="2024-09" db="EMBL/GenBank/DDBJ databases">
        <authorList>
            <person name="Sun Q."/>
            <person name="Mori K."/>
        </authorList>
    </citation>
    <scope>NUCLEOTIDE SEQUENCE [LARGE SCALE GENOMIC DNA]</scope>
    <source>
        <strain evidence="2 3">JCM 11201</strain>
    </source>
</reference>
<protein>
    <recommendedName>
        <fullName evidence="4">Group-specific protein</fullName>
    </recommendedName>
</protein>
<comment type="caution">
    <text evidence="2">The sequence shown here is derived from an EMBL/GenBank/DDBJ whole genome shotgun (WGS) entry which is preliminary data.</text>
</comment>
<feature type="transmembrane region" description="Helical" evidence="1">
    <location>
        <begin position="72"/>
        <end position="90"/>
    </location>
</feature>
<sequence>MKKFLLSYIMCLVYYSLLLPATSLIIHPEDLTKWWDPFPFDMIILYIMFGGIPTFIICLIGEILYRTIRKIYKLQVGVPVFLLLGVFYTLLMGEDWFSAKEYIYESIPIALASLAFYLTRRSGIQSH</sequence>
<accession>A0ABV5W9B5</accession>
<evidence type="ECO:0000256" key="1">
    <source>
        <dbReference type="SAM" id="Phobius"/>
    </source>
</evidence>
<feature type="transmembrane region" description="Helical" evidence="1">
    <location>
        <begin position="102"/>
        <end position="119"/>
    </location>
</feature>
<evidence type="ECO:0008006" key="4">
    <source>
        <dbReference type="Google" id="ProtNLM"/>
    </source>
</evidence>
<dbReference type="EMBL" id="JBHMAF010000007">
    <property type="protein sequence ID" value="MFB9757172.1"/>
    <property type="molecule type" value="Genomic_DNA"/>
</dbReference>
<keyword evidence="1" id="KW-1133">Transmembrane helix</keyword>
<keyword evidence="3" id="KW-1185">Reference proteome</keyword>
<evidence type="ECO:0000313" key="3">
    <source>
        <dbReference type="Proteomes" id="UP001589609"/>
    </source>
</evidence>
<dbReference type="RefSeq" id="WP_379947482.1">
    <property type="nucleotide sequence ID" value="NZ_JBHMAF010000007.1"/>
</dbReference>
<dbReference type="Proteomes" id="UP001589609">
    <property type="component" value="Unassembled WGS sequence"/>
</dbReference>
<feature type="transmembrane region" description="Helical" evidence="1">
    <location>
        <begin position="38"/>
        <end position="60"/>
    </location>
</feature>